<organism evidence="2 3">
    <name type="scientific">Stylosanthes scabra</name>
    <dbReference type="NCBI Taxonomy" id="79078"/>
    <lineage>
        <taxon>Eukaryota</taxon>
        <taxon>Viridiplantae</taxon>
        <taxon>Streptophyta</taxon>
        <taxon>Embryophyta</taxon>
        <taxon>Tracheophyta</taxon>
        <taxon>Spermatophyta</taxon>
        <taxon>Magnoliopsida</taxon>
        <taxon>eudicotyledons</taxon>
        <taxon>Gunneridae</taxon>
        <taxon>Pentapetalae</taxon>
        <taxon>rosids</taxon>
        <taxon>fabids</taxon>
        <taxon>Fabales</taxon>
        <taxon>Fabaceae</taxon>
        <taxon>Papilionoideae</taxon>
        <taxon>50 kb inversion clade</taxon>
        <taxon>dalbergioids sensu lato</taxon>
        <taxon>Dalbergieae</taxon>
        <taxon>Pterocarpus clade</taxon>
        <taxon>Stylosanthes</taxon>
    </lineage>
</organism>
<proteinExistence type="predicted"/>
<dbReference type="Proteomes" id="UP001341840">
    <property type="component" value="Unassembled WGS sequence"/>
</dbReference>
<accession>A0ABU6YY94</accession>
<reference evidence="2 3" key="1">
    <citation type="journal article" date="2023" name="Plants (Basel)">
        <title>Bridging the Gap: Combining Genomics and Transcriptomics Approaches to Understand Stylosanthes scabra, an Orphan Legume from the Brazilian Caatinga.</title>
        <authorList>
            <person name="Ferreira-Neto J.R.C."/>
            <person name="da Silva M.D."/>
            <person name="Binneck E."/>
            <person name="de Melo N.F."/>
            <person name="da Silva R.H."/>
            <person name="de Melo A.L.T.M."/>
            <person name="Pandolfi V."/>
            <person name="Bustamante F.O."/>
            <person name="Brasileiro-Vidal A.C."/>
            <person name="Benko-Iseppon A.M."/>
        </authorList>
    </citation>
    <scope>NUCLEOTIDE SEQUENCE [LARGE SCALE GENOMIC DNA]</scope>
    <source>
        <tissue evidence="2">Leaves</tissue>
    </source>
</reference>
<feature type="region of interest" description="Disordered" evidence="1">
    <location>
        <begin position="1"/>
        <end position="31"/>
    </location>
</feature>
<feature type="compositionally biased region" description="Polar residues" evidence="1">
    <location>
        <begin position="19"/>
        <end position="29"/>
    </location>
</feature>
<evidence type="ECO:0000313" key="3">
    <source>
        <dbReference type="Proteomes" id="UP001341840"/>
    </source>
</evidence>
<dbReference type="EMBL" id="JASCZI010244104">
    <property type="protein sequence ID" value="MED6213903.1"/>
    <property type="molecule type" value="Genomic_DNA"/>
</dbReference>
<evidence type="ECO:0000313" key="2">
    <source>
        <dbReference type="EMBL" id="MED6213903.1"/>
    </source>
</evidence>
<sequence length="161" mass="17836">MNKTKPDPLSFSSSSSSSRQPPSLWGTQITPTSPPSPSSCWFLLNESLLPKCDSRRQLLCRGSIAASQYQCVSTSLPPPLLAPLPRTLFCRGSYWDTRVLVRSVQAEAIEATWLLGLWCLSVSGILKKWFEVRGCLAPEFPRGIWEELHWRSGQGGVGRAT</sequence>
<comment type="caution">
    <text evidence="2">The sequence shown here is derived from an EMBL/GenBank/DDBJ whole genome shotgun (WGS) entry which is preliminary data.</text>
</comment>
<name>A0ABU6YY94_9FABA</name>
<keyword evidence="3" id="KW-1185">Reference proteome</keyword>
<evidence type="ECO:0000256" key="1">
    <source>
        <dbReference type="SAM" id="MobiDB-lite"/>
    </source>
</evidence>
<gene>
    <name evidence="2" type="ORF">PIB30_097914</name>
</gene>
<protein>
    <submittedName>
        <fullName evidence="2">Uncharacterized protein</fullName>
    </submittedName>
</protein>